<proteinExistence type="predicted"/>
<dbReference type="Proteomes" id="UP001218188">
    <property type="component" value="Unassembled WGS sequence"/>
</dbReference>
<evidence type="ECO:0008006" key="7">
    <source>
        <dbReference type="Google" id="ProtNLM"/>
    </source>
</evidence>
<protein>
    <recommendedName>
        <fullName evidence="7">CxC2-like cysteine cluster KDZ transposase-associated domain-containing protein</fullName>
    </recommendedName>
</protein>
<gene>
    <name evidence="4" type="ORF">C8F04DRAFT_1259549</name>
    <name evidence="5" type="ORF">C8F04DRAFT_1259552</name>
</gene>
<name>A0AAD6SWB1_9AGAR</name>
<keyword evidence="6" id="KW-1185">Reference proteome</keyword>
<dbReference type="InterPro" id="IPR041457">
    <property type="entry name" value="CxC2_KDZ-assoc"/>
</dbReference>
<dbReference type="Pfam" id="PF00643">
    <property type="entry name" value="zf-B_box"/>
    <property type="match status" value="1"/>
</dbReference>
<feature type="region of interest" description="Disordered" evidence="1">
    <location>
        <begin position="1"/>
        <end position="38"/>
    </location>
</feature>
<dbReference type="Pfam" id="PF18803">
    <property type="entry name" value="CxC2"/>
    <property type="match status" value="1"/>
</dbReference>
<dbReference type="CDD" id="cd19757">
    <property type="entry name" value="Bbox1"/>
    <property type="match status" value="1"/>
</dbReference>
<feature type="region of interest" description="Disordered" evidence="1">
    <location>
        <begin position="920"/>
        <end position="944"/>
    </location>
</feature>
<evidence type="ECO:0000259" key="2">
    <source>
        <dbReference type="Pfam" id="PF00643"/>
    </source>
</evidence>
<dbReference type="PANTHER" id="PTHR33096:SF1">
    <property type="entry name" value="CXC1-LIKE CYSTEINE CLUSTER ASSOCIATED WITH KDZ TRANSPOSASES DOMAIN-CONTAINING PROTEIN"/>
    <property type="match status" value="1"/>
</dbReference>
<dbReference type="GO" id="GO:0008270">
    <property type="term" value="F:zinc ion binding"/>
    <property type="evidence" value="ECO:0007669"/>
    <property type="project" value="InterPro"/>
</dbReference>
<evidence type="ECO:0000256" key="1">
    <source>
        <dbReference type="SAM" id="MobiDB-lite"/>
    </source>
</evidence>
<dbReference type="EMBL" id="JARJCM010000054">
    <property type="protein sequence ID" value="KAJ7034876.1"/>
    <property type="molecule type" value="Genomic_DNA"/>
</dbReference>
<dbReference type="PANTHER" id="PTHR33096">
    <property type="entry name" value="CXC2 DOMAIN-CONTAINING PROTEIN"/>
    <property type="match status" value="1"/>
</dbReference>
<dbReference type="InterPro" id="IPR000315">
    <property type="entry name" value="Znf_B-box"/>
</dbReference>
<sequence length="1120" mass="126554">MGKRQRQHHTDIPPEEPEDDGSVLPSTTGFIHEKTKLGVNGPTQQKVKIIAVPMSPRAGPAPVLLPDEFRPIDYSRGEQIYDLHSAEDDDMAYLAASDEPRELRDSDFPLREWVRLHREEFLAAVLFAEGRGVHRDYTVCPGCKSKQAEYRCKTCLLGGQMLCEACMVERHRAHPFHSIQRWTGSWFAKTTLKQMGLRIQLGHWVGDPRCPVPTAAAGDDFVIVGGGNSVHEVGLDFCGCGRGGAHTTQLLRARLYPATVEWPRTAATFEVLDEFQLLSYESKCSAYEFYHALARGTDNTGLRPAKDRYHEFLRMTRQWGNLEMLRRFGRGHAPDGPAGTKAGECALLCPACPHPGKNLPLQWKEMPENRQFLYALFLAIDANFRLKRKDVSSEEADPGLTGGWAFYCEVQTYMAHLAEHWDKPQERSTCVAHDAVDKPDREARGTASSGIGAVDCARHNMKRPSAVGDLQFGERYINMDYMFFRSVAGTDLIRLYVSYDIACQWHKKIWERMEGYDAEIHFEGEGKFVTFLVPKFHLPAHIEECNLRYSFNLTPNVGQTDGEAPERGWANANPLASSTAEMGPGSRRDKLNNHFNDVNHKKIIGLGSTMLKKVTNGVPVMVEMQSALREMEASLAAEALGVEEGPVATWTQMATDWEANADSPNPFEMVRKDDHLAKVRHDLAVEAAKRERDGIEDMDAVRDGMHVTEVIAMGLQLEEQQRTLRFDASAAGLHPTKDQSRTMVERTSKVRRKILAWIDIQRGFFPVVDSLREHEDHARARVAKTQPIPGVQAYDIALWMPSAIAKAPGWARRQRSKLLDDALDHEYRLRVGQANEALDEMRRNLLVRTYLYNLKDAYSRGVRDNMRSGAKIEICDDRIRRMAAQYRAAREALVALGRVLERNEWERTLKPLADADVRGMPRATFGDPERQTATKQPKRRRVKRARVVKAPTTVSWIWMAQARLPEAGESAAMNEALRIEWAKARARALRWTEEIDLLEEEMRRIRQFLVWRSEWWMDQVESRGLAETAQLEGETAYALRQAVFHADLCERFATMWVGLPELIRRGREAASNAEETAPSAAGVDEAEEEDGEDGEDDDEGARPVPVFAGEANPLYFEVAG</sequence>
<feature type="domain" description="B box-type" evidence="2">
    <location>
        <begin position="136"/>
        <end position="178"/>
    </location>
</feature>
<comment type="caution">
    <text evidence="4">The sequence shown here is derived from an EMBL/GenBank/DDBJ whole genome shotgun (WGS) entry which is preliminary data.</text>
</comment>
<feature type="region of interest" description="Disordered" evidence="1">
    <location>
        <begin position="560"/>
        <end position="587"/>
    </location>
</feature>
<organism evidence="4 6">
    <name type="scientific">Mycena alexandri</name>
    <dbReference type="NCBI Taxonomy" id="1745969"/>
    <lineage>
        <taxon>Eukaryota</taxon>
        <taxon>Fungi</taxon>
        <taxon>Dikarya</taxon>
        <taxon>Basidiomycota</taxon>
        <taxon>Agaricomycotina</taxon>
        <taxon>Agaricomycetes</taxon>
        <taxon>Agaricomycetidae</taxon>
        <taxon>Agaricales</taxon>
        <taxon>Marasmiineae</taxon>
        <taxon>Mycenaceae</taxon>
        <taxon>Mycena</taxon>
    </lineage>
</organism>
<feature type="domain" description="CxC2-like cysteine cluster KDZ transposase-associated" evidence="3">
    <location>
        <begin position="192"/>
        <end position="301"/>
    </location>
</feature>
<dbReference type="InterPro" id="IPR040521">
    <property type="entry name" value="KDZ"/>
</dbReference>
<dbReference type="Pfam" id="PF18758">
    <property type="entry name" value="KDZ"/>
    <property type="match status" value="1"/>
</dbReference>
<evidence type="ECO:0000259" key="3">
    <source>
        <dbReference type="Pfam" id="PF18803"/>
    </source>
</evidence>
<accession>A0AAD6SWB1</accession>
<evidence type="ECO:0000313" key="5">
    <source>
        <dbReference type="EMBL" id="KAJ7034876.1"/>
    </source>
</evidence>
<evidence type="ECO:0000313" key="6">
    <source>
        <dbReference type="Proteomes" id="UP001218188"/>
    </source>
</evidence>
<feature type="region of interest" description="Disordered" evidence="1">
    <location>
        <begin position="1069"/>
        <end position="1109"/>
    </location>
</feature>
<evidence type="ECO:0000313" key="4">
    <source>
        <dbReference type="EMBL" id="KAJ7034874.1"/>
    </source>
</evidence>
<reference evidence="4" key="1">
    <citation type="submission" date="2023-03" db="EMBL/GenBank/DDBJ databases">
        <title>Massive genome expansion in bonnet fungi (Mycena s.s.) driven by repeated elements and novel gene families across ecological guilds.</title>
        <authorList>
            <consortium name="Lawrence Berkeley National Laboratory"/>
            <person name="Harder C.B."/>
            <person name="Miyauchi S."/>
            <person name="Viragh M."/>
            <person name="Kuo A."/>
            <person name="Thoen E."/>
            <person name="Andreopoulos B."/>
            <person name="Lu D."/>
            <person name="Skrede I."/>
            <person name="Drula E."/>
            <person name="Henrissat B."/>
            <person name="Morin E."/>
            <person name="Kohler A."/>
            <person name="Barry K."/>
            <person name="LaButti K."/>
            <person name="Morin E."/>
            <person name="Salamov A."/>
            <person name="Lipzen A."/>
            <person name="Mereny Z."/>
            <person name="Hegedus B."/>
            <person name="Baldrian P."/>
            <person name="Stursova M."/>
            <person name="Weitz H."/>
            <person name="Taylor A."/>
            <person name="Grigoriev I.V."/>
            <person name="Nagy L.G."/>
            <person name="Martin F."/>
            <person name="Kauserud H."/>
        </authorList>
    </citation>
    <scope>NUCLEOTIDE SEQUENCE</scope>
    <source>
        <strain evidence="4">CBHHK200</strain>
    </source>
</reference>
<dbReference type="AlphaFoldDB" id="A0AAD6SWB1"/>
<dbReference type="EMBL" id="JARJCM010000054">
    <property type="protein sequence ID" value="KAJ7034874.1"/>
    <property type="molecule type" value="Genomic_DNA"/>
</dbReference>
<feature type="compositionally biased region" description="Acidic residues" evidence="1">
    <location>
        <begin position="1084"/>
        <end position="1099"/>
    </location>
</feature>